<feature type="coiled-coil region" evidence="5">
    <location>
        <begin position="265"/>
        <end position="292"/>
    </location>
</feature>
<dbReference type="GO" id="GO:0032040">
    <property type="term" value="C:small-subunit processome"/>
    <property type="evidence" value="ECO:0007669"/>
    <property type="project" value="TreeGrafter"/>
</dbReference>
<name>A0A976QSR9_THEOR</name>
<keyword evidence="4" id="KW-0539">Nucleus</keyword>
<feature type="compositionally biased region" description="Low complexity" evidence="6">
    <location>
        <begin position="322"/>
        <end position="334"/>
    </location>
</feature>
<dbReference type="OrthoDB" id="364906at2759"/>
<feature type="domain" description="U3 small nucleolar RNA-associated protein 6 N-terminal" evidence="7">
    <location>
        <begin position="9"/>
        <end position="85"/>
    </location>
</feature>
<dbReference type="GO" id="GO:0030515">
    <property type="term" value="F:snoRNA binding"/>
    <property type="evidence" value="ECO:0007669"/>
    <property type="project" value="InterPro"/>
</dbReference>
<dbReference type="Proteomes" id="UP000244803">
    <property type="component" value="Chromosome 3"/>
</dbReference>
<dbReference type="AlphaFoldDB" id="A0A976QSR9"/>
<proteinExistence type="predicted"/>
<evidence type="ECO:0000256" key="4">
    <source>
        <dbReference type="ARBA" id="ARBA00023242"/>
    </source>
</evidence>
<evidence type="ECO:0000313" key="8">
    <source>
        <dbReference type="EMBL" id="UKJ89280.2"/>
    </source>
</evidence>
<keyword evidence="5" id="KW-0175">Coiled coil</keyword>
<dbReference type="Pfam" id="PF08640">
    <property type="entry name" value="U3_assoc_6"/>
    <property type="match status" value="1"/>
</dbReference>
<keyword evidence="3" id="KW-0677">Repeat</keyword>
<evidence type="ECO:0000256" key="2">
    <source>
        <dbReference type="ARBA" id="ARBA00022552"/>
    </source>
</evidence>
<protein>
    <recommendedName>
        <fullName evidence="7">U3 small nucleolar RNA-associated protein 6 N-terminal domain-containing protein</fullName>
    </recommendedName>
</protein>
<dbReference type="GO" id="GO:0034388">
    <property type="term" value="C:Pwp2p-containing subcomplex of 90S preribosome"/>
    <property type="evidence" value="ECO:0007669"/>
    <property type="project" value="TreeGrafter"/>
</dbReference>
<feature type="region of interest" description="Disordered" evidence="6">
    <location>
        <begin position="319"/>
        <end position="338"/>
    </location>
</feature>
<dbReference type="SUPFAM" id="SSF48452">
    <property type="entry name" value="TPR-like"/>
    <property type="match status" value="1"/>
</dbReference>
<dbReference type="InterPro" id="IPR055347">
    <property type="entry name" value="UTP6_N"/>
</dbReference>
<reference evidence="8" key="1">
    <citation type="submission" date="2022-07" db="EMBL/GenBank/DDBJ databases">
        <title>Evaluation of T. orientalis genome assembly methods using nanopore sequencing and analysis of variation between genomes.</title>
        <authorList>
            <person name="Yam J."/>
            <person name="Micallef M.L."/>
            <person name="Liu M."/>
            <person name="Djordjevic S.P."/>
            <person name="Bogema D.R."/>
            <person name="Jenkins C."/>
        </authorList>
    </citation>
    <scope>NUCLEOTIDE SEQUENCE</scope>
    <source>
        <strain evidence="8">Fish Creek</strain>
    </source>
</reference>
<sequence>MADKVQKQLEDLVPDLQELLSQELFSLKEVKNIIEKRRGFEFEIISPDPATSLDSYKKYIEYELELDKIIESRYRKMKKANKVKGIDTNGILNRGKSKIDSNYSETSRKRLRIDVNNKRHIHRIFRRCLNRFISNTEVYNSYLSFCRQIKANKLFERVIMNGLSKNPNDENLWLILGSYVLKNRGIIASKNIIQRSLRIIPNNVNLILYLYQLEVKSLMEIVSTYGEDKESIEESISKCYIIFEYGCENLKEEDSVKFYFSTLSIMNQLLSLEEHKERLEDLLEKINTKMEERKIPIIRLYNHQIKLLEHIISKSTTTGAVDTSESADTSTSTSGKELEKDTEDVLLIMFNECYTGGTSTNTSKDYNKGLLIPVLQFIYNTIASKNHENIEEADLTEIMIDVNPSDGVEERLANEFNDMGGSTAVHIDGDKEYLIKNYCIIENVYYLCLLGSIPEYYDSKSCKYTSNIANNEQLKRLKGVYSGYLVSRIDEIVKFTLELTPRDINEIYYHMKLLVHLSEIEDNKKDVRSKLLGKINGILEKIVTIRGLVGVNDELVQMILKLNVDFELKKKVFMNFKSLALHNFKFFINRMFSSQLSINEMIELFLIFYKHNEENANLRIFLNKFDNLEEFSKFMKRNSEYIDEKIYNELIAYMADKMEAKVEEMNANEMEVSKVINDVNTLNGWLGNKRIELNRENKQKISNLKVKLSLFNCSINV</sequence>
<dbReference type="GO" id="GO:0000462">
    <property type="term" value="P:maturation of SSU-rRNA from tricistronic rRNA transcript (SSU-rRNA, 5.8S rRNA, LSU-rRNA)"/>
    <property type="evidence" value="ECO:0007669"/>
    <property type="project" value="InterPro"/>
</dbReference>
<dbReference type="PANTHER" id="PTHR23271">
    <property type="entry name" value="HEPATOCELLULAR CARCINOMA-ASSOCIATED ANTIGEN 66"/>
    <property type="match status" value="1"/>
</dbReference>
<dbReference type="InterPro" id="IPR011990">
    <property type="entry name" value="TPR-like_helical_dom_sf"/>
</dbReference>
<evidence type="ECO:0000259" key="7">
    <source>
        <dbReference type="Pfam" id="PF08640"/>
    </source>
</evidence>
<dbReference type="PANTHER" id="PTHR23271:SF1">
    <property type="entry name" value="U3 SMALL NUCLEOLAR RNA-ASSOCIATED PROTEIN 6 HOMOLOG"/>
    <property type="match status" value="1"/>
</dbReference>
<accession>A0A976QSR9</accession>
<dbReference type="InterPro" id="IPR013949">
    <property type="entry name" value="Utp6"/>
</dbReference>
<evidence type="ECO:0000313" key="9">
    <source>
        <dbReference type="Proteomes" id="UP000244803"/>
    </source>
</evidence>
<dbReference type="EMBL" id="CP056066">
    <property type="protein sequence ID" value="UKJ89280.2"/>
    <property type="molecule type" value="Genomic_DNA"/>
</dbReference>
<keyword evidence="2" id="KW-0698">rRNA processing</keyword>
<evidence type="ECO:0000256" key="1">
    <source>
        <dbReference type="ARBA" id="ARBA00004604"/>
    </source>
</evidence>
<comment type="subcellular location">
    <subcellularLocation>
        <location evidence="1">Nucleus</location>
        <location evidence="1">Nucleolus</location>
    </subcellularLocation>
</comment>
<dbReference type="Gene3D" id="1.25.40.10">
    <property type="entry name" value="Tetratricopeptide repeat domain"/>
    <property type="match status" value="1"/>
</dbReference>
<evidence type="ECO:0000256" key="5">
    <source>
        <dbReference type="SAM" id="Coils"/>
    </source>
</evidence>
<evidence type="ECO:0000256" key="3">
    <source>
        <dbReference type="ARBA" id="ARBA00022737"/>
    </source>
</evidence>
<gene>
    <name evidence="8" type="ORF">MACJ_002528</name>
</gene>
<organism evidence="8 9">
    <name type="scientific">Theileria orientalis</name>
    <dbReference type="NCBI Taxonomy" id="68886"/>
    <lineage>
        <taxon>Eukaryota</taxon>
        <taxon>Sar</taxon>
        <taxon>Alveolata</taxon>
        <taxon>Apicomplexa</taxon>
        <taxon>Aconoidasida</taxon>
        <taxon>Piroplasmida</taxon>
        <taxon>Theileriidae</taxon>
        <taxon>Theileria</taxon>
    </lineage>
</organism>
<evidence type="ECO:0000256" key="6">
    <source>
        <dbReference type="SAM" id="MobiDB-lite"/>
    </source>
</evidence>